<feature type="region of interest" description="Disordered" evidence="1">
    <location>
        <begin position="59"/>
        <end position="183"/>
    </location>
</feature>
<feature type="non-terminal residue" evidence="2">
    <location>
        <position position="1"/>
    </location>
</feature>
<feature type="compositionally biased region" description="Low complexity" evidence="1">
    <location>
        <begin position="116"/>
        <end position="132"/>
    </location>
</feature>
<evidence type="ECO:0000313" key="3">
    <source>
        <dbReference type="Proteomes" id="UP000784294"/>
    </source>
</evidence>
<proteinExistence type="predicted"/>
<gene>
    <name evidence="2" type="ORF">PXEA_LOCUS7812</name>
</gene>
<name>A0A448WL56_9PLAT</name>
<protein>
    <submittedName>
        <fullName evidence="2">Uncharacterized protein</fullName>
    </submittedName>
</protein>
<feature type="compositionally biased region" description="Polar residues" evidence="1">
    <location>
        <begin position="59"/>
        <end position="76"/>
    </location>
</feature>
<feature type="compositionally biased region" description="Basic residues" evidence="1">
    <location>
        <begin position="133"/>
        <end position="147"/>
    </location>
</feature>
<dbReference type="AlphaFoldDB" id="A0A448WL56"/>
<organism evidence="2 3">
    <name type="scientific">Protopolystoma xenopodis</name>
    <dbReference type="NCBI Taxonomy" id="117903"/>
    <lineage>
        <taxon>Eukaryota</taxon>
        <taxon>Metazoa</taxon>
        <taxon>Spiralia</taxon>
        <taxon>Lophotrochozoa</taxon>
        <taxon>Platyhelminthes</taxon>
        <taxon>Monogenea</taxon>
        <taxon>Polyopisthocotylea</taxon>
        <taxon>Polystomatidea</taxon>
        <taxon>Polystomatidae</taxon>
        <taxon>Protopolystoma</taxon>
    </lineage>
</organism>
<reference evidence="2" key="1">
    <citation type="submission" date="2018-11" db="EMBL/GenBank/DDBJ databases">
        <authorList>
            <consortium name="Pathogen Informatics"/>
        </authorList>
    </citation>
    <scope>NUCLEOTIDE SEQUENCE</scope>
</reference>
<keyword evidence="3" id="KW-1185">Reference proteome</keyword>
<dbReference type="EMBL" id="CAAALY010020928">
    <property type="protein sequence ID" value="VEL14372.1"/>
    <property type="molecule type" value="Genomic_DNA"/>
</dbReference>
<comment type="caution">
    <text evidence="2">The sequence shown here is derived from an EMBL/GenBank/DDBJ whole genome shotgun (WGS) entry which is preliminary data.</text>
</comment>
<evidence type="ECO:0000313" key="2">
    <source>
        <dbReference type="EMBL" id="VEL14372.1"/>
    </source>
</evidence>
<dbReference type="Proteomes" id="UP000784294">
    <property type="component" value="Unassembled WGS sequence"/>
</dbReference>
<accession>A0A448WL56</accession>
<evidence type="ECO:0000256" key="1">
    <source>
        <dbReference type="SAM" id="MobiDB-lite"/>
    </source>
</evidence>
<feature type="compositionally biased region" description="Polar residues" evidence="1">
    <location>
        <begin position="105"/>
        <end position="115"/>
    </location>
</feature>
<sequence>KSNSCTCLACCTANTAAAAPASGSFCCEVGSNTVRQPPQAGRQIRPAKPAIGVDLPTSKTVASNADDTPVSESCTGENFRPSYLHPSGTHIHAHSHQSQPQQHQLNLHRSPSNHGSVSHTQLQLQSHSQSQIHSHHSQIQHQHHHSHPVVGQQQQKGYDFHLSNPLMPLQTDSPGSQHHAYHNTYPETPVVVSRQAPPHPPPPPPHRITTNIHAAGIRDHLLGTSKTTQVTEQMHIYDVGSNGVCSSKPLSSNTSIGLSLSHCQSLPRHNGPYPGLETDSSSCPCCSGFEACSAGIDEVVTPSSGPAPITVSTSSINALSVSQDSGTCCSCCCCCSAEACCLPLTGPKADPSATLVCSAGCGSGSGLSLPGPSIAGFPDVTSAPGTMPSTQLSGYGSLANALIGMNNSIFTTTACASTRHSTAGATTTADSGLSTTVAGHQSLLVRPGSILADRYQIIALIGRGTFGQMGVLVLN</sequence>